<name>A0A067Q5N4_9AGAM</name>
<dbReference type="SUPFAM" id="SSF49354">
    <property type="entry name" value="PapD-like"/>
    <property type="match status" value="1"/>
</dbReference>
<evidence type="ECO:0000256" key="7">
    <source>
        <dbReference type="SAM" id="Phobius"/>
    </source>
</evidence>
<dbReference type="GO" id="GO:1902647">
    <property type="term" value="P:negative regulation of 1-phosphatidyl-1D-myo-inositol 4,5-bisphosphate biosynthetic process"/>
    <property type="evidence" value="ECO:0007669"/>
    <property type="project" value="UniProtKB-ARBA"/>
</dbReference>
<keyword evidence="5 7" id="KW-0472">Membrane</keyword>
<dbReference type="Pfam" id="PF00635">
    <property type="entry name" value="Motile_Sperm"/>
    <property type="match status" value="1"/>
</dbReference>
<dbReference type="PANTHER" id="PTHR10809">
    <property type="entry name" value="VESICLE-ASSOCIATED MEMBRANE PROTEIN-ASSOCIATED PROTEIN"/>
    <property type="match status" value="1"/>
</dbReference>
<dbReference type="EMBL" id="KL197711">
    <property type="protein sequence ID" value="KDQ62304.1"/>
    <property type="molecule type" value="Genomic_DNA"/>
</dbReference>
<keyword evidence="10" id="KW-1185">Reference proteome</keyword>
<evidence type="ECO:0000259" key="8">
    <source>
        <dbReference type="PROSITE" id="PS50202"/>
    </source>
</evidence>
<dbReference type="GO" id="GO:0061709">
    <property type="term" value="P:reticulophagy"/>
    <property type="evidence" value="ECO:0007669"/>
    <property type="project" value="UniProtKB-ARBA"/>
</dbReference>
<dbReference type="GO" id="GO:0051685">
    <property type="term" value="P:maintenance of ER location"/>
    <property type="evidence" value="ECO:0007669"/>
    <property type="project" value="UniProtKB-ARBA"/>
</dbReference>
<dbReference type="OrthoDB" id="264603at2759"/>
<protein>
    <recommendedName>
        <fullName evidence="8">MSP domain-containing protein</fullName>
    </recommendedName>
</protein>
<dbReference type="GO" id="GO:0160214">
    <property type="term" value="F:endoplasmic reticulum-plasma membrane adaptor activity"/>
    <property type="evidence" value="ECO:0007669"/>
    <property type="project" value="UniProtKB-ARBA"/>
</dbReference>
<reference evidence="10" key="1">
    <citation type="journal article" date="2014" name="Proc. Natl. Acad. Sci. U.S.A.">
        <title>Extensive sampling of basidiomycete genomes demonstrates inadequacy of the white-rot/brown-rot paradigm for wood decay fungi.</title>
        <authorList>
            <person name="Riley R."/>
            <person name="Salamov A.A."/>
            <person name="Brown D.W."/>
            <person name="Nagy L.G."/>
            <person name="Floudas D."/>
            <person name="Held B.W."/>
            <person name="Levasseur A."/>
            <person name="Lombard V."/>
            <person name="Morin E."/>
            <person name="Otillar R."/>
            <person name="Lindquist E.A."/>
            <person name="Sun H."/>
            <person name="LaButti K.M."/>
            <person name="Schmutz J."/>
            <person name="Jabbour D."/>
            <person name="Luo H."/>
            <person name="Baker S.E."/>
            <person name="Pisabarro A.G."/>
            <person name="Walton J.D."/>
            <person name="Blanchette R.A."/>
            <person name="Henrissat B."/>
            <person name="Martin F."/>
            <person name="Cullen D."/>
            <person name="Hibbett D.S."/>
            <person name="Grigoriev I.V."/>
        </authorList>
    </citation>
    <scope>NUCLEOTIDE SEQUENCE [LARGE SCALE GENOMIC DNA]</scope>
    <source>
        <strain evidence="10">MUCL 33604</strain>
    </source>
</reference>
<dbReference type="AlphaFoldDB" id="A0A067Q5N4"/>
<evidence type="ECO:0000256" key="3">
    <source>
        <dbReference type="ARBA" id="ARBA00022692"/>
    </source>
</evidence>
<dbReference type="GO" id="GO:0160219">
    <property type="term" value="C:cortical endoplasmic reticulum membrane"/>
    <property type="evidence" value="ECO:0007669"/>
    <property type="project" value="UniProtKB-ARBA"/>
</dbReference>
<feature type="domain" description="MSP" evidence="8">
    <location>
        <begin position="2"/>
        <end position="126"/>
    </location>
</feature>
<dbReference type="GO" id="GO:0140506">
    <property type="term" value="F:endoplasmic reticulum-autophagosome adaptor activity"/>
    <property type="evidence" value="ECO:0007669"/>
    <property type="project" value="UniProtKB-ARBA"/>
</dbReference>
<evidence type="ECO:0000256" key="1">
    <source>
        <dbReference type="ARBA" id="ARBA00004211"/>
    </source>
</evidence>
<keyword evidence="3 7" id="KW-0812">Transmembrane</keyword>
<dbReference type="GO" id="GO:0061817">
    <property type="term" value="P:endoplasmic reticulum-plasma membrane tethering"/>
    <property type="evidence" value="ECO:0007669"/>
    <property type="project" value="TreeGrafter"/>
</dbReference>
<comment type="similarity">
    <text evidence="2">Belongs to the VAMP-associated protein (VAP) (TC 9.B.17) family.</text>
</comment>
<evidence type="ECO:0000313" key="10">
    <source>
        <dbReference type="Proteomes" id="UP000027265"/>
    </source>
</evidence>
<dbReference type="FunFam" id="2.60.40.10:FF:000813">
    <property type="entry name" value="Vesicle-associated protein 1-1"/>
    <property type="match status" value="1"/>
</dbReference>
<dbReference type="GO" id="GO:0005886">
    <property type="term" value="C:plasma membrane"/>
    <property type="evidence" value="ECO:0007669"/>
    <property type="project" value="TreeGrafter"/>
</dbReference>
<dbReference type="Gene3D" id="2.60.40.10">
    <property type="entry name" value="Immunoglobulins"/>
    <property type="match status" value="1"/>
</dbReference>
<feature type="compositionally biased region" description="Polar residues" evidence="6">
    <location>
        <begin position="153"/>
        <end position="166"/>
    </location>
</feature>
<dbReference type="GO" id="GO:0007009">
    <property type="term" value="P:plasma membrane organization"/>
    <property type="evidence" value="ECO:0007669"/>
    <property type="project" value="UniProtKB-ARBA"/>
</dbReference>
<feature type="compositionally biased region" description="Pro residues" evidence="6">
    <location>
        <begin position="212"/>
        <end position="239"/>
    </location>
</feature>
<accession>A0A067Q5N4</accession>
<dbReference type="InterPro" id="IPR016763">
    <property type="entry name" value="VAP"/>
</dbReference>
<dbReference type="GO" id="GO:0090158">
    <property type="term" value="P:endoplasmic reticulum membrane organization"/>
    <property type="evidence" value="ECO:0007669"/>
    <property type="project" value="TreeGrafter"/>
</dbReference>
<dbReference type="InterPro" id="IPR000535">
    <property type="entry name" value="MSP_dom"/>
</dbReference>
<feature type="compositionally biased region" description="Basic and acidic residues" evidence="6">
    <location>
        <begin position="190"/>
        <end position="202"/>
    </location>
</feature>
<dbReference type="FunCoup" id="A0A067Q5N4">
    <property type="interactions" value="17"/>
</dbReference>
<evidence type="ECO:0000256" key="2">
    <source>
        <dbReference type="ARBA" id="ARBA00008932"/>
    </source>
</evidence>
<evidence type="ECO:0000256" key="4">
    <source>
        <dbReference type="ARBA" id="ARBA00022989"/>
    </source>
</evidence>
<gene>
    <name evidence="9" type="ORF">JAAARDRAFT_121704</name>
</gene>
<feature type="compositionally biased region" description="Low complexity" evidence="6">
    <location>
        <begin position="273"/>
        <end position="285"/>
    </location>
</feature>
<dbReference type="GO" id="GO:0035091">
    <property type="term" value="F:phosphatidylinositol binding"/>
    <property type="evidence" value="ECO:0007669"/>
    <property type="project" value="UniProtKB-ARBA"/>
</dbReference>
<proteinExistence type="inferred from homology"/>
<dbReference type="InterPro" id="IPR008962">
    <property type="entry name" value="PapD-like_sf"/>
</dbReference>
<dbReference type="GO" id="GO:0001786">
    <property type="term" value="F:phosphatidylserine binding"/>
    <property type="evidence" value="ECO:0007669"/>
    <property type="project" value="UniProtKB-ARBA"/>
</dbReference>
<dbReference type="GO" id="GO:0033149">
    <property type="term" value="F:FFAT motif binding"/>
    <property type="evidence" value="ECO:0007669"/>
    <property type="project" value="TreeGrafter"/>
</dbReference>
<evidence type="ECO:0000256" key="5">
    <source>
        <dbReference type="ARBA" id="ARBA00023136"/>
    </source>
</evidence>
<dbReference type="PANTHER" id="PTHR10809:SF6">
    <property type="entry name" value="AT11025P-RELATED"/>
    <property type="match status" value="1"/>
</dbReference>
<feature type="region of interest" description="Disordered" evidence="6">
    <location>
        <begin position="153"/>
        <end position="241"/>
    </location>
</feature>
<keyword evidence="4 7" id="KW-1133">Transmembrane helix</keyword>
<dbReference type="InterPro" id="IPR013783">
    <property type="entry name" value="Ig-like_fold"/>
</dbReference>
<comment type="subcellular location">
    <subcellularLocation>
        <location evidence="1">Membrane</location>
        <topology evidence="1">Single-pass type IV membrane protein</topology>
    </subcellularLocation>
</comment>
<sequence length="347" mass="37793">MSVSLNPPSALGFNRPLTQTVKRSLTVINHNAQPVAFKVKTTAPKLYCVRPNSGRIEPGESVEVSVMLQAMREEPPLSAKCKDKFLIQSTIISPEKETMNLNDIWNATGDSEETKIHQHKVRVVYLAPEGLAVQEEDEGHVGAASALDNSGFQHYGTVQQHPSSNGHPIPEFSEAHTDRPASPPPPPPIEIHEAPDLHEEHLPAPAPEHYHPPPPPREPSPVPEPESPAPPPPTEPQPDPNVELFEKYNEAQVEIQRLRALLAAMPGPSTAPTMTMTNGATSTTGDLRRRTRALSDATSTMTGSLAPETDFDSMTMVDERMGPQEGVPLPVVIVIALGVFITTYLFF</sequence>
<dbReference type="Proteomes" id="UP000027265">
    <property type="component" value="Unassembled WGS sequence"/>
</dbReference>
<evidence type="ECO:0000256" key="6">
    <source>
        <dbReference type="SAM" id="MobiDB-lite"/>
    </source>
</evidence>
<dbReference type="PIRSF" id="PIRSF019693">
    <property type="entry name" value="VAMP-associated"/>
    <property type="match status" value="1"/>
</dbReference>
<feature type="region of interest" description="Disordered" evidence="6">
    <location>
        <begin position="268"/>
        <end position="287"/>
    </location>
</feature>
<dbReference type="PROSITE" id="PS50202">
    <property type="entry name" value="MSP"/>
    <property type="match status" value="1"/>
</dbReference>
<organism evidence="9 10">
    <name type="scientific">Jaapia argillacea MUCL 33604</name>
    <dbReference type="NCBI Taxonomy" id="933084"/>
    <lineage>
        <taxon>Eukaryota</taxon>
        <taxon>Fungi</taxon>
        <taxon>Dikarya</taxon>
        <taxon>Basidiomycota</taxon>
        <taxon>Agaricomycotina</taxon>
        <taxon>Agaricomycetes</taxon>
        <taxon>Agaricomycetidae</taxon>
        <taxon>Jaapiales</taxon>
        <taxon>Jaapiaceae</taxon>
        <taxon>Jaapia</taxon>
    </lineage>
</organism>
<feature type="transmembrane region" description="Helical" evidence="7">
    <location>
        <begin position="327"/>
        <end position="346"/>
    </location>
</feature>
<dbReference type="STRING" id="933084.A0A067Q5N4"/>
<dbReference type="InParanoid" id="A0A067Q5N4"/>
<evidence type="ECO:0000313" key="9">
    <source>
        <dbReference type="EMBL" id="KDQ62304.1"/>
    </source>
</evidence>
<dbReference type="HOGENOM" id="CLU_032848_1_0_1"/>